<evidence type="ECO:0000259" key="2">
    <source>
        <dbReference type="Pfam" id="PF02517"/>
    </source>
</evidence>
<dbReference type="RefSeq" id="WP_209751652.1">
    <property type="nucleotide sequence ID" value="NZ_JBHSMH010000002.1"/>
</dbReference>
<keyword evidence="1" id="KW-0812">Transmembrane</keyword>
<name>A0ABW0LR37_9BACL</name>
<dbReference type="InterPro" id="IPR003675">
    <property type="entry name" value="Rce1/LyrA-like_dom"/>
</dbReference>
<feature type="domain" description="CAAX prenyl protease 2/Lysostaphin resistance protein A-like" evidence="2">
    <location>
        <begin position="12"/>
        <end position="93"/>
    </location>
</feature>
<protein>
    <submittedName>
        <fullName evidence="3">Type II CAAX prenyl endopeptidase Rce1 family protein</fullName>
    </submittedName>
</protein>
<reference evidence="4" key="1">
    <citation type="journal article" date="2019" name="Int. J. Syst. Evol. Microbiol.">
        <title>The Global Catalogue of Microorganisms (GCM) 10K type strain sequencing project: providing services to taxonomists for standard genome sequencing and annotation.</title>
        <authorList>
            <consortium name="The Broad Institute Genomics Platform"/>
            <consortium name="The Broad Institute Genome Sequencing Center for Infectious Disease"/>
            <person name="Wu L."/>
            <person name="Ma J."/>
        </authorList>
    </citation>
    <scope>NUCLEOTIDE SEQUENCE [LARGE SCALE GENOMIC DNA]</scope>
    <source>
        <strain evidence="4">CCUG 57113</strain>
    </source>
</reference>
<organism evidence="3 4">
    <name type="scientific">Cohnella suwonensis</name>
    <dbReference type="NCBI Taxonomy" id="696072"/>
    <lineage>
        <taxon>Bacteria</taxon>
        <taxon>Bacillati</taxon>
        <taxon>Bacillota</taxon>
        <taxon>Bacilli</taxon>
        <taxon>Bacillales</taxon>
        <taxon>Paenibacillaceae</taxon>
        <taxon>Cohnella</taxon>
    </lineage>
</organism>
<evidence type="ECO:0000313" key="3">
    <source>
        <dbReference type="EMBL" id="MFC5467272.1"/>
    </source>
</evidence>
<dbReference type="Pfam" id="PF02517">
    <property type="entry name" value="Rce1-like"/>
    <property type="match status" value="1"/>
</dbReference>
<proteinExistence type="predicted"/>
<dbReference type="EMBL" id="JBHSMH010000002">
    <property type="protein sequence ID" value="MFC5467272.1"/>
    <property type="molecule type" value="Genomic_DNA"/>
</dbReference>
<dbReference type="Proteomes" id="UP001596105">
    <property type="component" value="Unassembled WGS sequence"/>
</dbReference>
<keyword evidence="1" id="KW-1133">Transmembrane helix</keyword>
<evidence type="ECO:0000313" key="4">
    <source>
        <dbReference type="Proteomes" id="UP001596105"/>
    </source>
</evidence>
<gene>
    <name evidence="3" type="ORF">ACFPPD_00975</name>
</gene>
<keyword evidence="4" id="KW-1185">Reference proteome</keyword>
<comment type="caution">
    <text evidence="3">The sequence shown here is derived from an EMBL/GenBank/DDBJ whole genome shotgun (WGS) entry which is preliminary data.</text>
</comment>
<sequence>MEDFTAQYSNVPAFYLIASAVLNTALELVLFIGIMFNEARRRVPNFWAMLTIALIIAALQPGGIAMQLLGIPLGFLYGYMYSKLKSIWYVILIG</sequence>
<feature type="transmembrane region" description="Helical" evidence="1">
    <location>
        <begin position="12"/>
        <end position="34"/>
    </location>
</feature>
<feature type="transmembrane region" description="Helical" evidence="1">
    <location>
        <begin position="46"/>
        <end position="79"/>
    </location>
</feature>
<evidence type="ECO:0000256" key="1">
    <source>
        <dbReference type="SAM" id="Phobius"/>
    </source>
</evidence>
<accession>A0ABW0LR37</accession>
<keyword evidence="1" id="KW-0472">Membrane</keyword>